<dbReference type="InterPro" id="IPR003593">
    <property type="entry name" value="AAA+_ATPase"/>
</dbReference>
<feature type="domain" description="AAA+ ATPase" evidence="1">
    <location>
        <begin position="17"/>
        <end position="299"/>
    </location>
</feature>
<reference evidence="2" key="1">
    <citation type="journal article" date="2020" name="Nature">
        <title>Giant virus diversity and host interactions through global metagenomics.</title>
        <authorList>
            <person name="Schulz F."/>
            <person name="Roux S."/>
            <person name="Paez-Espino D."/>
            <person name="Jungbluth S."/>
            <person name="Walsh D.A."/>
            <person name="Denef V.J."/>
            <person name="McMahon K.D."/>
            <person name="Konstantinidis K.T."/>
            <person name="Eloe-Fadrosh E.A."/>
            <person name="Kyrpides N.C."/>
            <person name="Woyke T."/>
        </authorList>
    </citation>
    <scope>NUCLEOTIDE SEQUENCE</scope>
    <source>
        <strain evidence="2">GVMAG-M-3300027769-26</strain>
    </source>
</reference>
<dbReference type="Pfam" id="PF05970">
    <property type="entry name" value="PIF1"/>
    <property type="match status" value="1"/>
</dbReference>
<dbReference type="SMART" id="SM00382">
    <property type="entry name" value="AAA"/>
    <property type="match status" value="1"/>
</dbReference>
<evidence type="ECO:0000313" key="2">
    <source>
        <dbReference type="EMBL" id="QHU27554.1"/>
    </source>
</evidence>
<dbReference type="Gene3D" id="3.40.50.300">
    <property type="entry name" value="P-loop containing nucleotide triphosphate hydrolases"/>
    <property type="match status" value="2"/>
</dbReference>
<dbReference type="PANTHER" id="PTHR47642">
    <property type="entry name" value="ATP-DEPENDENT DNA HELICASE"/>
    <property type="match status" value="1"/>
</dbReference>
<dbReference type="GO" id="GO:0003678">
    <property type="term" value="F:DNA helicase activity"/>
    <property type="evidence" value="ECO:0007669"/>
    <property type="project" value="InterPro"/>
</dbReference>
<dbReference type="InterPro" id="IPR051055">
    <property type="entry name" value="PIF1_helicase"/>
</dbReference>
<dbReference type="GO" id="GO:0006281">
    <property type="term" value="P:DNA repair"/>
    <property type="evidence" value="ECO:0007669"/>
    <property type="project" value="InterPro"/>
</dbReference>
<dbReference type="InterPro" id="IPR010285">
    <property type="entry name" value="DNA_helicase_pif1-like_DEAD"/>
</dbReference>
<dbReference type="PANTHER" id="PTHR47642:SF7">
    <property type="entry name" value="ATP-DEPENDENT DNA HELICASE PIF1"/>
    <property type="match status" value="1"/>
</dbReference>
<dbReference type="CDD" id="cd18037">
    <property type="entry name" value="DEXSc_Pif1_like"/>
    <property type="match status" value="1"/>
</dbReference>
<dbReference type="EMBL" id="MN740459">
    <property type="protein sequence ID" value="QHU27554.1"/>
    <property type="molecule type" value="Genomic_DNA"/>
</dbReference>
<organism evidence="2">
    <name type="scientific">viral metagenome</name>
    <dbReference type="NCBI Taxonomy" id="1070528"/>
    <lineage>
        <taxon>unclassified sequences</taxon>
        <taxon>metagenomes</taxon>
        <taxon>organismal metagenomes</taxon>
    </lineage>
</organism>
<protein>
    <recommendedName>
        <fullName evidence="1">AAA+ ATPase domain-containing protein</fullName>
    </recommendedName>
</protein>
<dbReference type="GO" id="GO:0000723">
    <property type="term" value="P:telomere maintenance"/>
    <property type="evidence" value="ECO:0007669"/>
    <property type="project" value="InterPro"/>
</dbReference>
<proteinExistence type="predicted"/>
<name>A0A6C0LD37_9ZZZZ</name>
<dbReference type="InterPro" id="IPR027417">
    <property type="entry name" value="P-loop_NTPase"/>
</dbReference>
<accession>A0A6C0LD37</accession>
<dbReference type="AlphaFoldDB" id="A0A6C0LD37"/>
<sequence length="418" mass="46684">MNLLNEEQRYAVSSVMEGHNILLTGSAGTGKSYTIKYIIEYLNNANKNFAITASTGTAAVMIGGQTLHSFLGLGLGTGSIKDILGNILKNKKKHENILKLDVLIIDEISMIDKDLFEKISEVLSIIKSTEACFGNIQLILVGDFCQLAPVKGKYCFLSDIWNKINIKIVLLEKLIRQDDDELFQKILKIVRKGKCTDNIIKVLDRLRDTEFDNGIIPTKLYPVNVNVDKINNIEIEKLKAQGNISKTYPAIASCDKEKEGEKFAIELTLNAQVIIIRNISVEESLVNGTRGVIKHLGADYVIINDINGNIHTIKYFTDTFNNKVSAKSSYIIHMPIRICYALSIHKSQGMTIDALELDLGPNIFTCGQSYTALSRAKKLSSIKIIDVDKNSFRTNTDVKNFYKSCNTINNCNNNLNNY</sequence>
<dbReference type="SUPFAM" id="SSF52540">
    <property type="entry name" value="P-loop containing nucleoside triphosphate hydrolases"/>
    <property type="match status" value="2"/>
</dbReference>
<dbReference type="CDD" id="cd18809">
    <property type="entry name" value="SF1_C_RecD"/>
    <property type="match status" value="1"/>
</dbReference>
<evidence type="ECO:0000259" key="1">
    <source>
        <dbReference type="SMART" id="SM00382"/>
    </source>
</evidence>